<dbReference type="Proteomes" id="UP001596103">
    <property type="component" value="Unassembled WGS sequence"/>
</dbReference>
<dbReference type="Pfam" id="PF04972">
    <property type="entry name" value="BON"/>
    <property type="match status" value="1"/>
</dbReference>
<name>A0ABW0JAJ2_9BURK</name>
<dbReference type="RefSeq" id="WP_377712115.1">
    <property type="nucleotide sequence ID" value="NZ_JBHSMP010000016.1"/>
</dbReference>
<reference evidence="3" key="1">
    <citation type="journal article" date="2019" name="Int. J. Syst. Evol. Microbiol.">
        <title>The Global Catalogue of Microorganisms (GCM) 10K type strain sequencing project: providing services to taxonomists for standard genome sequencing and annotation.</title>
        <authorList>
            <consortium name="The Broad Institute Genomics Platform"/>
            <consortium name="The Broad Institute Genome Sequencing Center for Infectious Disease"/>
            <person name="Wu L."/>
            <person name="Ma J."/>
        </authorList>
    </citation>
    <scope>NUCLEOTIDE SEQUENCE [LARGE SCALE GENOMIC DNA]</scope>
    <source>
        <strain evidence="3">CCUG 56042</strain>
    </source>
</reference>
<dbReference type="InterPro" id="IPR007055">
    <property type="entry name" value="BON_dom"/>
</dbReference>
<evidence type="ECO:0000313" key="2">
    <source>
        <dbReference type="EMBL" id="MFC5429950.1"/>
    </source>
</evidence>
<sequence length="41" mass="4394">MCVVSLTGTVPSAEDRDNAKLVAQNVTGVTEVRDHLKIVAR</sequence>
<evidence type="ECO:0000259" key="1">
    <source>
        <dbReference type="PROSITE" id="PS50914"/>
    </source>
</evidence>
<dbReference type="PROSITE" id="PS50914">
    <property type="entry name" value="BON"/>
    <property type="match status" value="1"/>
</dbReference>
<comment type="caution">
    <text evidence="2">The sequence shown here is derived from an EMBL/GenBank/DDBJ whole genome shotgun (WGS) entry which is preliminary data.</text>
</comment>
<feature type="domain" description="BON" evidence="1">
    <location>
        <begin position="1"/>
        <end position="40"/>
    </location>
</feature>
<gene>
    <name evidence="2" type="ORF">ACFPTO_14235</name>
</gene>
<accession>A0ABW0JAJ2</accession>
<dbReference type="Gene3D" id="3.30.1340.30">
    <property type="match status" value="1"/>
</dbReference>
<dbReference type="EMBL" id="JBHSMP010000016">
    <property type="protein sequence ID" value="MFC5429950.1"/>
    <property type="molecule type" value="Genomic_DNA"/>
</dbReference>
<keyword evidence="3" id="KW-1185">Reference proteome</keyword>
<protein>
    <submittedName>
        <fullName evidence="2">BON domain-containing protein</fullName>
    </submittedName>
</protein>
<proteinExistence type="predicted"/>
<organism evidence="2 3">
    <name type="scientific">Paraburkholderia denitrificans</name>
    <dbReference type="NCBI Taxonomy" id="694025"/>
    <lineage>
        <taxon>Bacteria</taxon>
        <taxon>Pseudomonadati</taxon>
        <taxon>Pseudomonadota</taxon>
        <taxon>Betaproteobacteria</taxon>
        <taxon>Burkholderiales</taxon>
        <taxon>Burkholderiaceae</taxon>
        <taxon>Paraburkholderia</taxon>
    </lineage>
</organism>
<evidence type="ECO:0000313" key="3">
    <source>
        <dbReference type="Proteomes" id="UP001596103"/>
    </source>
</evidence>